<gene>
    <name evidence="3" type="ORF">Cgig2_001078</name>
</gene>
<sequence length="513" mass="57097">MALPLIGLSPLLSISILFCTMNSIPLPPLTWPEKWKKQGEKGLEREWSSSSGAAQTGGHPFIAGEESSSNREELDIGSRLENPELSGNLNCDYPHEGDDLIRSTSTPEKFMIEHLALTVFYAALVYEYFLALSLRSRTSISFPIMVSWTRGNQIQKCFLSGDLHHSVAINALEMVTAFKPRLLSVNIEVSREGAEATYLEILLVPKVEWLKHLFPYTFIEVDLATAGLKTNIDPKECGYILSLTILPNEEAELLRLERLLQLILKSLPVFRIMAPGPMVLAVLGQFKENLQTTSPFDANHTKGQLKRQINSTLESVSKTPRQIPSVGTNIGSLVSNQGSKFRGKVLPFQDDLIRGVNALRKFMTELGPRRSQIMKVVVNIFFCHYPRTDEARENIKPKARIRSSSRRGYRLHSSSLRSIFFGLAAATVDFATGPPKTERDPKGYGNIPSLIISSKEETVQRSVLGELDQLLGERSSLLLGHLMVALDKPYEHVMGSSELDSSLDCTPRLESSS</sequence>
<feature type="region of interest" description="Disordered" evidence="1">
    <location>
        <begin position="46"/>
        <end position="75"/>
    </location>
</feature>
<evidence type="ECO:0000256" key="1">
    <source>
        <dbReference type="SAM" id="MobiDB-lite"/>
    </source>
</evidence>
<proteinExistence type="predicted"/>
<feature type="chain" id="PRO_5040338808" evidence="2">
    <location>
        <begin position="24"/>
        <end position="513"/>
    </location>
</feature>
<keyword evidence="2" id="KW-0732">Signal</keyword>
<dbReference type="AlphaFoldDB" id="A0A9Q1QDQ4"/>
<evidence type="ECO:0000313" key="4">
    <source>
        <dbReference type="Proteomes" id="UP001153076"/>
    </source>
</evidence>
<accession>A0A9Q1QDQ4</accession>
<evidence type="ECO:0000313" key="3">
    <source>
        <dbReference type="EMBL" id="KAJ8437731.1"/>
    </source>
</evidence>
<name>A0A9Q1QDQ4_9CARY</name>
<dbReference type="EMBL" id="JAKOGI010000283">
    <property type="protein sequence ID" value="KAJ8437731.1"/>
    <property type="molecule type" value="Genomic_DNA"/>
</dbReference>
<reference evidence="3" key="1">
    <citation type="submission" date="2022-04" db="EMBL/GenBank/DDBJ databases">
        <title>Carnegiea gigantea Genome sequencing and assembly v2.</title>
        <authorList>
            <person name="Copetti D."/>
            <person name="Sanderson M.J."/>
            <person name="Burquez A."/>
            <person name="Wojciechowski M.F."/>
        </authorList>
    </citation>
    <scope>NUCLEOTIDE SEQUENCE</scope>
    <source>
        <strain evidence="3">SGP5-SGP5p</strain>
        <tissue evidence="3">Aerial part</tissue>
    </source>
</reference>
<evidence type="ECO:0000256" key="2">
    <source>
        <dbReference type="SAM" id="SignalP"/>
    </source>
</evidence>
<keyword evidence="4" id="KW-1185">Reference proteome</keyword>
<protein>
    <submittedName>
        <fullName evidence="3">Uncharacterized protein</fullName>
    </submittedName>
</protein>
<comment type="caution">
    <text evidence="3">The sequence shown here is derived from an EMBL/GenBank/DDBJ whole genome shotgun (WGS) entry which is preliminary data.</text>
</comment>
<feature type="signal peptide" evidence="2">
    <location>
        <begin position="1"/>
        <end position="23"/>
    </location>
</feature>
<dbReference type="Proteomes" id="UP001153076">
    <property type="component" value="Unassembled WGS sequence"/>
</dbReference>
<organism evidence="3 4">
    <name type="scientific">Carnegiea gigantea</name>
    <dbReference type="NCBI Taxonomy" id="171969"/>
    <lineage>
        <taxon>Eukaryota</taxon>
        <taxon>Viridiplantae</taxon>
        <taxon>Streptophyta</taxon>
        <taxon>Embryophyta</taxon>
        <taxon>Tracheophyta</taxon>
        <taxon>Spermatophyta</taxon>
        <taxon>Magnoliopsida</taxon>
        <taxon>eudicotyledons</taxon>
        <taxon>Gunneridae</taxon>
        <taxon>Pentapetalae</taxon>
        <taxon>Caryophyllales</taxon>
        <taxon>Cactineae</taxon>
        <taxon>Cactaceae</taxon>
        <taxon>Cactoideae</taxon>
        <taxon>Echinocereeae</taxon>
        <taxon>Carnegiea</taxon>
    </lineage>
</organism>